<protein>
    <submittedName>
        <fullName evidence="1">Uncharacterized protein</fullName>
    </submittedName>
</protein>
<name>A0A1H4EIC9_ALKAM</name>
<keyword evidence="2" id="KW-1185">Reference proteome</keyword>
<reference evidence="1 2" key="1">
    <citation type="submission" date="2016-10" db="EMBL/GenBank/DDBJ databases">
        <authorList>
            <person name="de Groot N.N."/>
        </authorList>
    </citation>
    <scope>NUCLEOTIDE SEQUENCE [LARGE SCALE GENOMIC DNA]</scope>
    <source>
        <strain evidence="1 2">CGMCC 1.3430</strain>
    </source>
</reference>
<dbReference type="EMBL" id="FNRM01000007">
    <property type="protein sequence ID" value="SEA84696.1"/>
    <property type="molecule type" value="Genomic_DNA"/>
</dbReference>
<gene>
    <name evidence="1" type="ORF">SAMN04488051_10749</name>
</gene>
<dbReference type="AlphaFoldDB" id="A0A1H4EIC9"/>
<organism evidence="1 2">
    <name type="scientific">Alkalimonas amylolytica</name>
    <dbReference type="NCBI Taxonomy" id="152573"/>
    <lineage>
        <taxon>Bacteria</taxon>
        <taxon>Pseudomonadati</taxon>
        <taxon>Pseudomonadota</taxon>
        <taxon>Gammaproteobacteria</taxon>
        <taxon>Alkalimonas</taxon>
    </lineage>
</organism>
<dbReference type="Proteomes" id="UP000198773">
    <property type="component" value="Unassembled WGS sequence"/>
</dbReference>
<proteinExistence type="predicted"/>
<dbReference type="STRING" id="152573.SAMN04488051_10749"/>
<evidence type="ECO:0000313" key="2">
    <source>
        <dbReference type="Proteomes" id="UP000198773"/>
    </source>
</evidence>
<evidence type="ECO:0000313" key="1">
    <source>
        <dbReference type="EMBL" id="SEA84696.1"/>
    </source>
</evidence>
<accession>A0A1H4EIC9</accession>
<sequence>MRLVAAIAMLICKLLMAGVRFISYSYSLTPMYLALCRFRLLTAKPVELRGFGGRQLPRHIQNPQGHLQVLGAVHAEIGEVAAVWLGK</sequence>